<evidence type="ECO:0000256" key="1">
    <source>
        <dbReference type="SAM" id="MobiDB-lite"/>
    </source>
</evidence>
<feature type="compositionally biased region" description="Basic residues" evidence="1">
    <location>
        <begin position="88"/>
        <end position="101"/>
    </location>
</feature>
<protein>
    <submittedName>
        <fullName evidence="2">Uncharacterized protein</fullName>
    </submittedName>
</protein>
<sequence length="101" mass="11507">MSRGKLQPRRSHPLASTAAATAEPSQPEFHFMPTPGIIPATTDMYNANGPPLDVPNVMMDDLQQTHSFSFDNMVDDLQQMQDDEQLRKKSKRAKNRRVLRR</sequence>
<proteinExistence type="predicted"/>
<reference evidence="3" key="1">
    <citation type="submission" date="2024-07" db="EMBL/GenBank/DDBJ databases">
        <title>Two chromosome-level genome assemblies of Korean endemic species Abeliophyllum distichum and Forsythia ovata (Oleaceae).</title>
        <authorList>
            <person name="Jang H."/>
        </authorList>
    </citation>
    <scope>NUCLEOTIDE SEQUENCE [LARGE SCALE GENOMIC DNA]</scope>
</reference>
<evidence type="ECO:0000313" key="2">
    <source>
        <dbReference type="EMBL" id="KAL2489736.1"/>
    </source>
</evidence>
<gene>
    <name evidence="2" type="ORF">Fot_43028</name>
</gene>
<keyword evidence="3" id="KW-1185">Reference proteome</keyword>
<evidence type="ECO:0000313" key="3">
    <source>
        <dbReference type="Proteomes" id="UP001604277"/>
    </source>
</evidence>
<feature type="compositionally biased region" description="Basic residues" evidence="1">
    <location>
        <begin position="1"/>
        <end position="12"/>
    </location>
</feature>
<dbReference type="EMBL" id="JBFOLJ010000012">
    <property type="protein sequence ID" value="KAL2489736.1"/>
    <property type="molecule type" value="Genomic_DNA"/>
</dbReference>
<feature type="region of interest" description="Disordered" evidence="1">
    <location>
        <begin position="1"/>
        <end position="35"/>
    </location>
</feature>
<feature type="region of interest" description="Disordered" evidence="1">
    <location>
        <begin position="79"/>
        <end position="101"/>
    </location>
</feature>
<comment type="caution">
    <text evidence="2">The sequence shown here is derived from an EMBL/GenBank/DDBJ whole genome shotgun (WGS) entry which is preliminary data.</text>
</comment>
<organism evidence="2 3">
    <name type="scientific">Forsythia ovata</name>
    <dbReference type="NCBI Taxonomy" id="205694"/>
    <lineage>
        <taxon>Eukaryota</taxon>
        <taxon>Viridiplantae</taxon>
        <taxon>Streptophyta</taxon>
        <taxon>Embryophyta</taxon>
        <taxon>Tracheophyta</taxon>
        <taxon>Spermatophyta</taxon>
        <taxon>Magnoliopsida</taxon>
        <taxon>eudicotyledons</taxon>
        <taxon>Gunneridae</taxon>
        <taxon>Pentapetalae</taxon>
        <taxon>asterids</taxon>
        <taxon>lamiids</taxon>
        <taxon>Lamiales</taxon>
        <taxon>Oleaceae</taxon>
        <taxon>Forsythieae</taxon>
        <taxon>Forsythia</taxon>
    </lineage>
</organism>
<name>A0ABD1RNJ3_9LAMI</name>
<dbReference type="Proteomes" id="UP001604277">
    <property type="component" value="Unassembled WGS sequence"/>
</dbReference>
<dbReference type="AlphaFoldDB" id="A0ABD1RNJ3"/>
<accession>A0ABD1RNJ3</accession>